<dbReference type="SUPFAM" id="SSF52833">
    <property type="entry name" value="Thioredoxin-like"/>
    <property type="match status" value="1"/>
</dbReference>
<dbReference type="Proteomes" id="UP000054937">
    <property type="component" value="Unassembled WGS sequence"/>
</dbReference>
<keyword evidence="5 7" id="KW-0676">Redox-active center</keyword>
<dbReference type="EMBL" id="LDAU01000110">
    <property type="protein sequence ID" value="KRX05117.1"/>
    <property type="molecule type" value="Genomic_DNA"/>
</dbReference>
<dbReference type="GO" id="GO:0042744">
    <property type="term" value="P:hydrogen peroxide catabolic process"/>
    <property type="evidence" value="ECO:0007669"/>
    <property type="project" value="TreeGrafter"/>
</dbReference>
<comment type="similarity">
    <text evidence="1 7">Belongs to the peroxiredoxin family. Prx5 subfamily.</text>
</comment>
<comment type="function">
    <text evidence="7">Thiol-specific peroxidase that catalyzes the reduction of hydrogen peroxide and organic hydroperoxides to water and alcohols, respectively. Plays a role in cell protection against oxidative stress by detoxifying peroxides.</text>
</comment>
<dbReference type="InterPro" id="IPR037944">
    <property type="entry name" value="PRX5-like"/>
</dbReference>
<proteinExistence type="inferred from homology"/>
<dbReference type="InterPro" id="IPR013740">
    <property type="entry name" value="Redoxin"/>
</dbReference>
<keyword evidence="10" id="KW-1185">Reference proteome</keyword>
<dbReference type="GO" id="GO:0034599">
    <property type="term" value="P:cellular response to oxidative stress"/>
    <property type="evidence" value="ECO:0007669"/>
    <property type="project" value="InterPro"/>
</dbReference>
<evidence type="ECO:0000256" key="6">
    <source>
        <dbReference type="PIRSR" id="PIRSR637944-1"/>
    </source>
</evidence>
<dbReference type="GO" id="GO:0045454">
    <property type="term" value="P:cell redox homeostasis"/>
    <property type="evidence" value="ECO:0007669"/>
    <property type="project" value="TreeGrafter"/>
</dbReference>
<evidence type="ECO:0000313" key="10">
    <source>
        <dbReference type="Proteomes" id="UP000054937"/>
    </source>
</evidence>
<evidence type="ECO:0000256" key="5">
    <source>
        <dbReference type="ARBA" id="ARBA00023284"/>
    </source>
</evidence>
<evidence type="ECO:0000256" key="7">
    <source>
        <dbReference type="RuleBase" id="RU366011"/>
    </source>
</evidence>
<sequence length="180" mass="19832">MASQQDNKQIQIGDQIPDSTLYIHVPQEGEGCSLGPEKFQALQQAKGKNIVIFALPGAYTPVCSGQHVPGYLSLYDDFKNNGVDEIWCISVNDAYVMQAWGKDQKVGDKIKMLGDGNGDFTKAIGLGLDLQKLGYGFRSQRYSALIKDGKVLGLNIEKGNQFKVSTAEYIIEQVKQLLKK</sequence>
<keyword evidence="4 7" id="KW-0560">Oxidoreductase</keyword>
<evidence type="ECO:0000259" key="8">
    <source>
        <dbReference type="PROSITE" id="PS51352"/>
    </source>
</evidence>
<dbReference type="FunFam" id="3.40.30.10:FF:000020">
    <property type="entry name" value="Peroxiredoxin"/>
    <property type="match status" value="1"/>
</dbReference>
<dbReference type="PROSITE" id="PS51352">
    <property type="entry name" value="THIOREDOXIN_2"/>
    <property type="match status" value="1"/>
</dbReference>
<dbReference type="PANTHER" id="PTHR10430:SF16">
    <property type="entry name" value="PEROXIREDOXIN-5, MITOCHONDRIAL"/>
    <property type="match status" value="1"/>
</dbReference>
<name>A0A0V0QSC4_PSEPJ</name>
<dbReference type="OMA" id="YTMNGWA"/>
<dbReference type="InParanoid" id="A0A0V0QSC4"/>
<dbReference type="FunCoup" id="A0A0V0QSC4">
    <property type="interactions" value="144"/>
</dbReference>
<keyword evidence="3 7" id="KW-0049">Antioxidant</keyword>
<gene>
    <name evidence="9" type="ORF">PPERSA_06751</name>
</gene>
<keyword evidence="2 7" id="KW-0575">Peroxidase</keyword>
<dbReference type="CDD" id="cd03013">
    <property type="entry name" value="PRX5_like"/>
    <property type="match status" value="1"/>
</dbReference>
<dbReference type="Pfam" id="PF08534">
    <property type="entry name" value="Redoxin"/>
    <property type="match status" value="1"/>
</dbReference>
<dbReference type="GO" id="GO:0008379">
    <property type="term" value="F:thioredoxin peroxidase activity"/>
    <property type="evidence" value="ECO:0007669"/>
    <property type="project" value="InterPro"/>
</dbReference>
<accession>A0A0V0QSC4</accession>
<evidence type="ECO:0000256" key="3">
    <source>
        <dbReference type="ARBA" id="ARBA00022862"/>
    </source>
</evidence>
<reference evidence="9 10" key="1">
    <citation type="journal article" date="2015" name="Sci. Rep.">
        <title>Genome of the facultative scuticociliatosis pathogen Pseudocohnilembus persalinus provides insight into its virulence through horizontal gene transfer.</title>
        <authorList>
            <person name="Xiong J."/>
            <person name="Wang G."/>
            <person name="Cheng J."/>
            <person name="Tian M."/>
            <person name="Pan X."/>
            <person name="Warren A."/>
            <person name="Jiang C."/>
            <person name="Yuan D."/>
            <person name="Miao W."/>
        </authorList>
    </citation>
    <scope>NUCLEOTIDE SEQUENCE [LARGE SCALE GENOMIC DNA]</scope>
    <source>
        <strain evidence="9">36N120E</strain>
    </source>
</reference>
<dbReference type="InterPro" id="IPR036249">
    <property type="entry name" value="Thioredoxin-like_sf"/>
</dbReference>
<feature type="domain" description="Thioredoxin" evidence="8">
    <location>
        <begin position="10"/>
        <end position="179"/>
    </location>
</feature>
<protein>
    <submittedName>
        <fullName evidence="9">Thioredoxin-like fold</fullName>
    </submittedName>
</protein>
<dbReference type="PANTHER" id="PTHR10430">
    <property type="entry name" value="PEROXIREDOXIN"/>
    <property type="match status" value="1"/>
</dbReference>
<dbReference type="Gene3D" id="3.40.30.10">
    <property type="entry name" value="Glutaredoxin"/>
    <property type="match status" value="1"/>
</dbReference>
<comment type="caution">
    <text evidence="9">The sequence shown here is derived from an EMBL/GenBank/DDBJ whole genome shotgun (WGS) entry which is preliminary data.</text>
</comment>
<dbReference type="OrthoDB" id="307759at2759"/>
<dbReference type="InterPro" id="IPR013766">
    <property type="entry name" value="Thioredoxin_domain"/>
</dbReference>
<organism evidence="9 10">
    <name type="scientific">Pseudocohnilembus persalinus</name>
    <name type="common">Ciliate</name>
    <dbReference type="NCBI Taxonomy" id="266149"/>
    <lineage>
        <taxon>Eukaryota</taxon>
        <taxon>Sar</taxon>
        <taxon>Alveolata</taxon>
        <taxon>Ciliophora</taxon>
        <taxon>Intramacronucleata</taxon>
        <taxon>Oligohymenophorea</taxon>
        <taxon>Scuticociliatia</taxon>
        <taxon>Philasterida</taxon>
        <taxon>Pseudocohnilembidae</taxon>
        <taxon>Pseudocohnilembus</taxon>
    </lineage>
</organism>
<evidence type="ECO:0000256" key="2">
    <source>
        <dbReference type="ARBA" id="ARBA00022559"/>
    </source>
</evidence>
<feature type="active site" description="Cysteine sulfenic acid (-SOH) intermediate" evidence="6">
    <location>
        <position position="63"/>
    </location>
</feature>
<dbReference type="GO" id="GO:0005737">
    <property type="term" value="C:cytoplasm"/>
    <property type="evidence" value="ECO:0007669"/>
    <property type="project" value="TreeGrafter"/>
</dbReference>
<evidence type="ECO:0000256" key="4">
    <source>
        <dbReference type="ARBA" id="ARBA00023002"/>
    </source>
</evidence>
<dbReference type="AlphaFoldDB" id="A0A0V0QSC4"/>
<evidence type="ECO:0000313" key="9">
    <source>
        <dbReference type="EMBL" id="KRX05117.1"/>
    </source>
</evidence>
<evidence type="ECO:0000256" key="1">
    <source>
        <dbReference type="ARBA" id="ARBA00010505"/>
    </source>
</evidence>